<feature type="compositionally biased region" description="Basic and acidic residues" evidence="1">
    <location>
        <begin position="68"/>
        <end position="79"/>
    </location>
</feature>
<evidence type="ECO:0000313" key="3">
    <source>
        <dbReference type="Proteomes" id="UP000235672"/>
    </source>
</evidence>
<reference evidence="2 3" key="1">
    <citation type="submission" date="2016-05" db="EMBL/GenBank/DDBJ databases">
        <title>A degradative enzymes factory behind the ericoid mycorrhizal symbiosis.</title>
        <authorList>
            <consortium name="DOE Joint Genome Institute"/>
            <person name="Martino E."/>
            <person name="Morin E."/>
            <person name="Grelet G."/>
            <person name="Kuo A."/>
            <person name="Kohler A."/>
            <person name="Daghino S."/>
            <person name="Barry K."/>
            <person name="Choi C."/>
            <person name="Cichocki N."/>
            <person name="Clum A."/>
            <person name="Copeland A."/>
            <person name="Hainaut M."/>
            <person name="Haridas S."/>
            <person name="Labutti K."/>
            <person name="Lindquist E."/>
            <person name="Lipzen A."/>
            <person name="Khouja H.-R."/>
            <person name="Murat C."/>
            <person name="Ohm R."/>
            <person name="Olson A."/>
            <person name="Spatafora J."/>
            <person name="Veneault-Fourrey C."/>
            <person name="Henrissat B."/>
            <person name="Grigoriev I."/>
            <person name="Martin F."/>
            <person name="Perotto S."/>
        </authorList>
    </citation>
    <scope>NUCLEOTIDE SEQUENCE [LARGE SCALE GENOMIC DNA]</scope>
    <source>
        <strain evidence="2 3">UAMH 7357</strain>
    </source>
</reference>
<dbReference type="AlphaFoldDB" id="A0A2J6Q2S5"/>
<evidence type="ECO:0000256" key="1">
    <source>
        <dbReference type="SAM" id="MobiDB-lite"/>
    </source>
</evidence>
<feature type="compositionally biased region" description="Polar residues" evidence="1">
    <location>
        <begin position="44"/>
        <end position="67"/>
    </location>
</feature>
<evidence type="ECO:0000313" key="2">
    <source>
        <dbReference type="EMBL" id="PMD20589.1"/>
    </source>
</evidence>
<keyword evidence="3" id="KW-1185">Reference proteome</keyword>
<proteinExistence type="predicted"/>
<feature type="region of interest" description="Disordered" evidence="1">
    <location>
        <begin position="44"/>
        <end position="86"/>
    </location>
</feature>
<protein>
    <submittedName>
        <fullName evidence="2">Uncharacterized protein</fullName>
    </submittedName>
</protein>
<organism evidence="2 3">
    <name type="scientific">Hyaloscypha hepaticicola</name>
    <dbReference type="NCBI Taxonomy" id="2082293"/>
    <lineage>
        <taxon>Eukaryota</taxon>
        <taxon>Fungi</taxon>
        <taxon>Dikarya</taxon>
        <taxon>Ascomycota</taxon>
        <taxon>Pezizomycotina</taxon>
        <taxon>Leotiomycetes</taxon>
        <taxon>Helotiales</taxon>
        <taxon>Hyaloscyphaceae</taxon>
        <taxon>Hyaloscypha</taxon>
    </lineage>
</organism>
<sequence length="86" mass="9305">MSTHDNGSHESGNNRENHGYTSLLDANGSFGSAFWHHESTNYASLSDTEDAWSTTANASTSDENTTGGDEKAMDESEKSKKSKRMG</sequence>
<name>A0A2J6Q2S5_9HELO</name>
<gene>
    <name evidence="2" type="ORF">NA56DRAFT_704393</name>
</gene>
<feature type="compositionally biased region" description="Basic and acidic residues" evidence="1">
    <location>
        <begin position="1"/>
        <end position="18"/>
    </location>
</feature>
<dbReference type="EMBL" id="KZ613484">
    <property type="protein sequence ID" value="PMD20589.1"/>
    <property type="molecule type" value="Genomic_DNA"/>
</dbReference>
<dbReference type="Proteomes" id="UP000235672">
    <property type="component" value="Unassembled WGS sequence"/>
</dbReference>
<accession>A0A2J6Q2S5</accession>
<feature type="region of interest" description="Disordered" evidence="1">
    <location>
        <begin position="1"/>
        <end position="28"/>
    </location>
</feature>